<feature type="region of interest" description="Disordered" evidence="1">
    <location>
        <begin position="228"/>
        <end position="254"/>
    </location>
</feature>
<dbReference type="RefSeq" id="XP_033775696.1">
    <property type="nucleotide sequence ID" value="XM_033919805.1"/>
</dbReference>
<feature type="region of interest" description="Disordered" evidence="1">
    <location>
        <begin position="881"/>
        <end position="902"/>
    </location>
</feature>
<evidence type="ECO:0000313" key="3">
    <source>
        <dbReference type="RefSeq" id="XP_033775696.1"/>
    </source>
</evidence>
<feature type="region of interest" description="Disordered" evidence="1">
    <location>
        <begin position="708"/>
        <end position="763"/>
    </location>
</feature>
<organism evidence="2 3">
    <name type="scientific">Geotrypetes seraphini</name>
    <name type="common">Gaboon caecilian</name>
    <name type="synonym">Caecilia seraphini</name>
    <dbReference type="NCBI Taxonomy" id="260995"/>
    <lineage>
        <taxon>Eukaryota</taxon>
        <taxon>Metazoa</taxon>
        <taxon>Chordata</taxon>
        <taxon>Craniata</taxon>
        <taxon>Vertebrata</taxon>
        <taxon>Euteleostomi</taxon>
        <taxon>Amphibia</taxon>
        <taxon>Gymnophiona</taxon>
        <taxon>Geotrypetes</taxon>
    </lineage>
</organism>
<dbReference type="GeneID" id="117348105"/>
<accession>A0A6P8PJB3</accession>
<keyword evidence="2" id="KW-1185">Reference proteome</keyword>
<proteinExistence type="predicted"/>
<gene>
    <name evidence="3" type="primary">LOC117348105</name>
</gene>
<dbReference type="Proteomes" id="UP000515159">
    <property type="component" value="Chromosome 14"/>
</dbReference>
<feature type="region of interest" description="Disordered" evidence="1">
    <location>
        <begin position="47"/>
        <end position="81"/>
    </location>
</feature>
<dbReference type="KEGG" id="gsh:117348105"/>
<feature type="region of interest" description="Disordered" evidence="1">
    <location>
        <begin position="372"/>
        <end position="391"/>
    </location>
</feature>
<reference evidence="3" key="1">
    <citation type="submission" date="2025-08" db="UniProtKB">
        <authorList>
            <consortium name="RefSeq"/>
        </authorList>
    </citation>
    <scope>IDENTIFICATION</scope>
</reference>
<dbReference type="InParanoid" id="A0A6P8PJB3"/>
<evidence type="ECO:0000313" key="2">
    <source>
        <dbReference type="Proteomes" id="UP000515159"/>
    </source>
</evidence>
<evidence type="ECO:0000256" key="1">
    <source>
        <dbReference type="SAM" id="MobiDB-lite"/>
    </source>
</evidence>
<name>A0A6P8PJB3_GEOSA</name>
<dbReference type="OrthoDB" id="10651092at2759"/>
<sequence>MQGHSCAADPSITSVFMTPIQDMLESSSASSIPSSCIPGVFRSFTNSTSPSAENSTDSEFRASGNTTGASPLSSSVLPEVGTSTAAPGITHWTNQSSFTPSSFATSISTVGTVEGNISTPVGVTTFTPITSVNNGTTGLSDINTTSPLSPTASSSITNSLNTSSIFSMPTISPNSTLQSEVTSIGPHTATSAFIESVNTTGGSSIALSSSMLPESGTSTSVPSITTWNNQSSSTHSSFTTDISSVGTDPSTEGNISTPFGLTTYTPITSINNATSGPSVLNTTSTLSPTASSPITHVAFNTTLLNNSSIIAESTATGSFPVMTSDSTNSHNTSSIFSMTTVSPNSTLQSEVTSIGPHTTTSAFIESVNTTGGSSIAPSSSMLPESGTSTSVPSITAWNNQSSSTHSSFTTDISSVGTDPSTEGNISTPFGLTTYTPITSINNATSGPSVLNTTSTLSPTASSPITHVAFNTTLLNNGSVIAESTTTGSSPFMTTDSTDSHNTSSIFSMPTVSPNSTLQSEVTSIGPHTATSAFIESVNTTDGSSIAPSSSMIPESGTSTSVPSITAWNDQSSSTHSSFTTDISSVGTDPSTEGNISTPFGLTTYTPITSVNNATSGPSVVNTTSILSPTASSPITHVAFNTTLLNNGSVIAESTTTGSSPFMTTDSTDSHNTSSIFSMPTVSPYSTLQSEVTSIGPHTSTSAFIESVNTTGGSSIAPSSSMQPESDTSTSVPSITAWNNQSSSTHSSFTTDISSVGTDPSTEGNISTPFGLTTYTPITSVNNATSGPSVVNTTSTMSPTASSPITHVAFNTTLLNNGSVIAESTTTESSPVMTTDSTNSHNTSSIFSMTTVSPYSTLQSEVTSIGPHTATSAFIESVNTTGGSSIAPSSSMQPESDTSTSVPSITAWNNQSSSTHSSFTTDISSVGTDPSTEGNISTPFGLTTYTPITSVNNATSGPSVVNTTSTLSPTASSPITHVAFNTTLLNNGSVIAESTTTGSSPVMTTDSTNSHNTSSIFSMTTVSPYSTLQSEVTSIGPHTATSAFIESVNTTGGSSIAPSSSMLPKSGTSTSVPSITAWNNQSSSTHSSFTTDISSVGTDPSTEGNISTPFGLTTYTPITSVNNATSGPSVLNTTSTLSPISSSPITHVAFNTTLLNNGSVTGSSSGLTTVSTNSLNTSSTFTFTTSSPNSTYPSGLSSAGTQTPSSVFTASVNSTTESSIATSSSPSTEFVATTVVPSLFLALLFLFQMQRMELLLLILPQPH</sequence>
<feature type="region of interest" description="Disordered" evidence="1">
    <location>
        <begin position="540"/>
        <end position="561"/>
    </location>
</feature>
<protein>
    <submittedName>
        <fullName evidence="3">Uncharacterized threonine-rich GPI-anchored glycoprotein PJ4664.02-like</fullName>
    </submittedName>
</protein>
<feature type="region of interest" description="Disordered" evidence="1">
    <location>
        <begin position="400"/>
        <end position="424"/>
    </location>
</feature>
<dbReference type="AlphaFoldDB" id="A0A6P8PJB3"/>